<evidence type="ECO:0000256" key="1">
    <source>
        <dbReference type="ARBA" id="ARBA00023002"/>
    </source>
</evidence>
<organism evidence="3 4">
    <name type="scientific">Lasiodiplodia hormozganensis</name>
    <dbReference type="NCBI Taxonomy" id="869390"/>
    <lineage>
        <taxon>Eukaryota</taxon>
        <taxon>Fungi</taxon>
        <taxon>Dikarya</taxon>
        <taxon>Ascomycota</taxon>
        <taxon>Pezizomycotina</taxon>
        <taxon>Dothideomycetes</taxon>
        <taxon>Dothideomycetes incertae sedis</taxon>
        <taxon>Botryosphaeriales</taxon>
        <taxon>Botryosphaeriaceae</taxon>
        <taxon>Lasiodiplodia</taxon>
    </lineage>
</organism>
<protein>
    <recommendedName>
        <fullName evidence="2">TauD/TfdA-like domain-containing protein</fullName>
    </recommendedName>
</protein>
<feature type="domain" description="TauD/TfdA-like" evidence="2">
    <location>
        <begin position="7"/>
        <end position="155"/>
    </location>
</feature>
<dbReference type="Pfam" id="PF02668">
    <property type="entry name" value="TauD"/>
    <property type="match status" value="1"/>
</dbReference>
<dbReference type="SUPFAM" id="SSF51197">
    <property type="entry name" value="Clavaminate synthase-like"/>
    <property type="match status" value="1"/>
</dbReference>
<dbReference type="InterPro" id="IPR050411">
    <property type="entry name" value="AlphaKG_dependent_hydroxylases"/>
</dbReference>
<comment type="caution">
    <text evidence="3">The sequence shown here is derived from an EMBL/GenBank/DDBJ whole genome shotgun (WGS) entry which is preliminary data.</text>
</comment>
<dbReference type="Gene3D" id="3.60.130.10">
    <property type="entry name" value="Clavaminate synthase-like"/>
    <property type="match status" value="1"/>
</dbReference>
<proteinExistence type="predicted"/>
<keyword evidence="4" id="KW-1185">Reference proteome</keyword>
<gene>
    <name evidence="3" type="ORF">DIS24_g5387</name>
</gene>
<dbReference type="InterPro" id="IPR042098">
    <property type="entry name" value="TauD-like_sf"/>
</dbReference>
<accession>A0AA39YKD0</accession>
<dbReference type="AlphaFoldDB" id="A0AA39YKD0"/>
<dbReference type="EMBL" id="JAUJDW010000022">
    <property type="protein sequence ID" value="KAK0654212.1"/>
    <property type="molecule type" value="Genomic_DNA"/>
</dbReference>
<name>A0AA39YKD0_9PEZI</name>
<dbReference type="GO" id="GO:0016491">
    <property type="term" value="F:oxidoreductase activity"/>
    <property type="evidence" value="ECO:0007669"/>
    <property type="project" value="UniProtKB-KW"/>
</dbReference>
<keyword evidence="1" id="KW-0560">Oxidoreductase</keyword>
<sequence length="206" mass="23580">MIAPLKFHADRNYADIIALFVKSQGAYGGNQYLSSFWTVFNDLRVSNPQALEILAQDFPWPGVKNEQPATTYTPVIFQHAGRVFCQLVYRIFEGTNLLSRAQWNALDALEEAANRHCIELKAQPGDIQLFNNLALLHARRTWIDRPGKERHLFRLGIRDPQNAWERPPKYAWLFDDKFGIPPEAQTVPITDFDPYGLTTLENQGHG</sequence>
<dbReference type="PANTHER" id="PTHR10696:SF54">
    <property type="entry name" value="FAMILY OXIDOREDUCTASE, PUTATIVE (AFU_ORTHOLOGUE AFUA_4G13850)-RELATED"/>
    <property type="match status" value="1"/>
</dbReference>
<evidence type="ECO:0000259" key="2">
    <source>
        <dbReference type="Pfam" id="PF02668"/>
    </source>
</evidence>
<evidence type="ECO:0000313" key="4">
    <source>
        <dbReference type="Proteomes" id="UP001175001"/>
    </source>
</evidence>
<reference evidence="3" key="1">
    <citation type="submission" date="2023-06" db="EMBL/GenBank/DDBJ databases">
        <title>Multi-omics analyses reveal the molecular pathogenesis toolkit of Lasiodiplodia hormozganensis, a cross-kingdom pathogen.</title>
        <authorList>
            <person name="Felix C."/>
            <person name="Meneses R."/>
            <person name="Goncalves M.F.M."/>
            <person name="Tilleman L."/>
            <person name="Duarte A.S."/>
            <person name="Jorrin-Novo J.V."/>
            <person name="Van De Peer Y."/>
            <person name="Deforce D."/>
            <person name="Van Nieuwerburgh F."/>
            <person name="Esteves A.C."/>
            <person name="Alves A."/>
        </authorList>
    </citation>
    <scope>NUCLEOTIDE SEQUENCE</scope>
    <source>
        <strain evidence="3">CBS 339.90</strain>
    </source>
</reference>
<dbReference type="PANTHER" id="PTHR10696">
    <property type="entry name" value="GAMMA-BUTYROBETAINE HYDROXYLASE-RELATED"/>
    <property type="match status" value="1"/>
</dbReference>
<dbReference type="InterPro" id="IPR003819">
    <property type="entry name" value="TauD/TfdA-like"/>
</dbReference>
<dbReference type="Proteomes" id="UP001175001">
    <property type="component" value="Unassembled WGS sequence"/>
</dbReference>
<evidence type="ECO:0000313" key="3">
    <source>
        <dbReference type="EMBL" id="KAK0654212.1"/>
    </source>
</evidence>